<organism evidence="2 3">
    <name type="scientific">Lentilactobacillus hilgardii</name>
    <name type="common">Lactobacillus hilgardii</name>
    <dbReference type="NCBI Taxonomy" id="1588"/>
    <lineage>
        <taxon>Bacteria</taxon>
        <taxon>Bacillati</taxon>
        <taxon>Bacillota</taxon>
        <taxon>Bacilli</taxon>
        <taxon>Lactobacillales</taxon>
        <taxon>Lactobacillaceae</taxon>
        <taxon>Lentilactobacillus</taxon>
    </lineage>
</organism>
<accession>A0A6P1E650</accession>
<protein>
    <submittedName>
        <fullName evidence="2">SDR family NAD(P)-dependent oxidoreductase</fullName>
    </submittedName>
</protein>
<dbReference type="SMR" id="A0A6P1E650"/>
<dbReference type="PRINTS" id="PR00080">
    <property type="entry name" value="SDRFAMILY"/>
</dbReference>
<dbReference type="Proteomes" id="UP000465035">
    <property type="component" value="Chromosome"/>
</dbReference>
<dbReference type="SUPFAM" id="SSF51735">
    <property type="entry name" value="NAD(P)-binding Rossmann-fold domains"/>
    <property type="match status" value="1"/>
</dbReference>
<dbReference type="GO" id="GO:0019748">
    <property type="term" value="P:secondary metabolic process"/>
    <property type="evidence" value="ECO:0007669"/>
    <property type="project" value="TreeGrafter"/>
</dbReference>
<dbReference type="Pfam" id="PF00106">
    <property type="entry name" value="adh_short"/>
    <property type="match status" value="1"/>
</dbReference>
<dbReference type="InterPro" id="IPR002347">
    <property type="entry name" value="SDR_fam"/>
</dbReference>
<evidence type="ECO:0000313" key="2">
    <source>
        <dbReference type="EMBL" id="QHB52747.1"/>
    </source>
</evidence>
<dbReference type="InterPro" id="IPR036291">
    <property type="entry name" value="NAD(P)-bd_dom_sf"/>
</dbReference>
<dbReference type="EMBL" id="CP047121">
    <property type="protein sequence ID" value="QHB52747.1"/>
    <property type="molecule type" value="Genomic_DNA"/>
</dbReference>
<dbReference type="RefSeq" id="WP_004466688.1">
    <property type="nucleotide sequence ID" value="NZ_CABKOL010000104.1"/>
</dbReference>
<dbReference type="GO" id="GO:0016491">
    <property type="term" value="F:oxidoreductase activity"/>
    <property type="evidence" value="ECO:0007669"/>
    <property type="project" value="TreeGrafter"/>
</dbReference>
<dbReference type="GeneID" id="69058972"/>
<name>A0A6P1E650_LENHI</name>
<dbReference type="InterPro" id="IPR051468">
    <property type="entry name" value="Fungal_SecMetab_SDRs"/>
</dbReference>
<evidence type="ECO:0000313" key="3">
    <source>
        <dbReference type="Proteomes" id="UP000465035"/>
    </source>
</evidence>
<dbReference type="GO" id="GO:0005737">
    <property type="term" value="C:cytoplasm"/>
    <property type="evidence" value="ECO:0007669"/>
    <property type="project" value="TreeGrafter"/>
</dbReference>
<gene>
    <name evidence="2" type="ORF">GQR93_11375</name>
</gene>
<dbReference type="Gene3D" id="3.40.50.720">
    <property type="entry name" value="NAD(P)-binding Rossmann-like Domain"/>
    <property type="match status" value="1"/>
</dbReference>
<dbReference type="PRINTS" id="PR00081">
    <property type="entry name" value="GDHRDH"/>
</dbReference>
<comment type="similarity">
    <text evidence="1">Belongs to the short-chain dehydrogenases/reductases (SDR) family.</text>
</comment>
<dbReference type="AlphaFoldDB" id="A0A6P1E650"/>
<dbReference type="PANTHER" id="PTHR43544">
    <property type="entry name" value="SHORT-CHAIN DEHYDROGENASE/REDUCTASE"/>
    <property type="match status" value="1"/>
</dbReference>
<proteinExistence type="inferred from homology"/>
<sequence length="249" mass="26500">MAKQLTTLITGADKGIGFQTALELGKRGHHVLVGARDVGRGKEAVDRLTKSGITADLLEIDVTDRTTIQAAASQVMTKFGYLDVLINNAGVALDQHQPASELSTEVMQNDFNVNFFGAVDVIQAFLPLLKKADTAKIINVSSNMGSLGLATNPASQFYGINSLGYQASKAALNFATICFAKELADTTITVNSVNPGWTATEFGGRDLKQSMPTGMQSVKTGAAQIVKLASDPENKITMTFTENQGTLPW</sequence>
<dbReference type="PANTHER" id="PTHR43544:SF32">
    <property type="entry name" value="CHAIN DEHYDROGENASE, PUTATIVE (AFU_ORTHOLOGUE AFUA_5G01530)-RELATED"/>
    <property type="match status" value="1"/>
</dbReference>
<evidence type="ECO:0000256" key="1">
    <source>
        <dbReference type="RuleBase" id="RU000363"/>
    </source>
</evidence>
<reference evidence="2 3" key="1">
    <citation type="submission" date="2019-12" db="EMBL/GenBank/DDBJ databases">
        <title>Lactobacillus hilgardii FLUB.</title>
        <authorList>
            <person name="Gustaw K."/>
        </authorList>
    </citation>
    <scope>NUCLEOTIDE SEQUENCE [LARGE SCALE GENOMIC DNA]</scope>
    <source>
        <strain evidence="2 3">FLUB</strain>
    </source>
</reference>